<dbReference type="STRING" id="157652.A0A371HPF0"/>
<feature type="signal peptide" evidence="2">
    <location>
        <begin position="1"/>
        <end position="19"/>
    </location>
</feature>
<dbReference type="PANTHER" id="PTHR36726:SF5">
    <property type="entry name" value="CLAVATA3_ESR (CLE) GENE FAMILY MEMBER MTCLE11"/>
    <property type="match status" value="1"/>
</dbReference>
<comment type="caution">
    <text evidence="3">The sequence shown here is derived from an EMBL/GenBank/DDBJ whole genome shotgun (WGS) entry which is preliminary data.</text>
</comment>
<organism evidence="3 4">
    <name type="scientific">Mucuna pruriens</name>
    <name type="common">Velvet bean</name>
    <name type="synonym">Dolichos pruriens</name>
    <dbReference type="NCBI Taxonomy" id="157652"/>
    <lineage>
        <taxon>Eukaryota</taxon>
        <taxon>Viridiplantae</taxon>
        <taxon>Streptophyta</taxon>
        <taxon>Embryophyta</taxon>
        <taxon>Tracheophyta</taxon>
        <taxon>Spermatophyta</taxon>
        <taxon>Magnoliopsida</taxon>
        <taxon>eudicotyledons</taxon>
        <taxon>Gunneridae</taxon>
        <taxon>Pentapetalae</taxon>
        <taxon>rosids</taxon>
        <taxon>fabids</taxon>
        <taxon>Fabales</taxon>
        <taxon>Fabaceae</taxon>
        <taxon>Papilionoideae</taxon>
        <taxon>50 kb inversion clade</taxon>
        <taxon>NPAAA clade</taxon>
        <taxon>indigoferoid/millettioid clade</taxon>
        <taxon>Phaseoleae</taxon>
        <taxon>Mucuna</taxon>
    </lineage>
</organism>
<evidence type="ECO:0000313" key="4">
    <source>
        <dbReference type="Proteomes" id="UP000257109"/>
    </source>
</evidence>
<evidence type="ECO:0000256" key="1">
    <source>
        <dbReference type="SAM" id="MobiDB-lite"/>
    </source>
</evidence>
<dbReference type="AlphaFoldDB" id="A0A371HPF0"/>
<dbReference type="EMBL" id="QJKJ01002037">
    <property type="protein sequence ID" value="RDY04678.1"/>
    <property type="molecule type" value="Genomic_DNA"/>
</dbReference>
<evidence type="ECO:0000256" key="2">
    <source>
        <dbReference type="SAM" id="SignalP"/>
    </source>
</evidence>
<accession>A0A371HPF0</accession>
<sequence>MSFLTFRGFFVLVCVGILASQPCMVSGLRSKDLALRWDNRQSSPLVAMEDLQSRLDLAPAPSMTFDPNQSNKRTVRKGSDPIHNRCEELVLKHRVKKS</sequence>
<keyword evidence="4" id="KW-1185">Reference proteome</keyword>
<keyword evidence="2" id="KW-0732">Signal</keyword>
<dbReference type="InterPro" id="IPR038821">
    <property type="entry name" value="CLE45-like"/>
</dbReference>
<evidence type="ECO:0000313" key="3">
    <source>
        <dbReference type="EMBL" id="RDY04678.1"/>
    </source>
</evidence>
<dbReference type="PANTHER" id="PTHR36726">
    <property type="entry name" value="CLAVATA3/ESR (CLE)-RELATED PROTEIN 45"/>
    <property type="match status" value="1"/>
</dbReference>
<dbReference type="OrthoDB" id="1702020at2759"/>
<proteinExistence type="predicted"/>
<dbReference type="Proteomes" id="UP000257109">
    <property type="component" value="Unassembled WGS sequence"/>
</dbReference>
<feature type="region of interest" description="Disordered" evidence="1">
    <location>
        <begin position="60"/>
        <end position="81"/>
    </location>
</feature>
<feature type="non-terminal residue" evidence="3">
    <location>
        <position position="1"/>
    </location>
</feature>
<feature type="chain" id="PRO_5017075504" description="CLAVATA3/ESR (CLE)-related protein 45" evidence="2">
    <location>
        <begin position="20"/>
        <end position="98"/>
    </location>
</feature>
<evidence type="ECO:0008006" key="5">
    <source>
        <dbReference type="Google" id="ProtNLM"/>
    </source>
</evidence>
<protein>
    <recommendedName>
        <fullName evidence="5">CLAVATA3/ESR (CLE)-related protein 45</fullName>
    </recommendedName>
</protein>
<name>A0A371HPF0_MUCPR</name>
<reference evidence="3" key="1">
    <citation type="submission" date="2018-05" db="EMBL/GenBank/DDBJ databases">
        <title>Draft genome of Mucuna pruriens seed.</title>
        <authorList>
            <person name="Nnadi N.E."/>
            <person name="Vos R."/>
            <person name="Hasami M.H."/>
            <person name="Devisetty U.K."/>
            <person name="Aguiy J.C."/>
        </authorList>
    </citation>
    <scope>NUCLEOTIDE SEQUENCE [LARGE SCALE GENOMIC DNA]</scope>
    <source>
        <strain evidence="3">JCA_2017</strain>
    </source>
</reference>
<gene>
    <name evidence="3" type="ORF">CR513_11591</name>
</gene>